<dbReference type="EMBL" id="AVOT02058070">
    <property type="protein sequence ID" value="MBW0552036.1"/>
    <property type="molecule type" value="Genomic_DNA"/>
</dbReference>
<protein>
    <submittedName>
        <fullName evidence="2">Uncharacterized protein</fullName>
    </submittedName>
</protein>
<feature type="compositionally biased region" description="Polar residues" evidence="1">
    <location>
        <begin position="47"/>
        <end position="58"/>
    </location>
</feature>
<feature type="region of interest" description="Disordered" evidence="1">
    <location>
        <begin position="1"/>
        <end position="101"/>
    </location>
</feature>
<dbReference type="Proteomes" id="UP000765509">
    <property type="component" value="Unassembled WGS sequence"/>
</dbReference>
<reference evidence="2" key="1">
    <citation type="submission" date="2021-03" db="EMBL/GenBank/DDBJ databases">
        <title>Draft genome sequence of rust myrtle Austropuccinia psidii MF-1, a brazilian biotype.</title>
        <authorList>
            <person name="Quecine M.C."/>
            <person name="Pachon D.M.R."/>
            <person name="Bonatelli M.L."/>
            <person name="Correr F.H."/>
            <person name="Franceschini L.M."/>
            <person name="Leite T.F."/>
            <person name="Margarido G.R.A."/>
            <person name="Almeida C.A."/>
            <person name="Ferrarezi J.A."/>
            <person name="Labate C.A."/>
        </authorList>
    </citation>
    <scope>NUCLEOTIDE SEQUENCE</scope>
    <source>
        <strain evidence="2">MF-1</strain>
    </source>
</reference>
<keyword evidence="3" id="KW-1185">Reference proteome</keyword>
<comment type="caution">
    <text evidence="2">The sequence shown here is derived from an EMBL/GenBank/DDBJ whole genome shotgun (WGS) entry which is preliminary data.</text>
</comment>
<organism evidence="2 3">
    <name type="scientific">Austropuccinia psidii MF-1</name>
    <dbReference type="NCBI Taxonomy" id="1389203"/>
    <lineage>
        <taxon>Eukaryota</taxon>
        <taxon>Fungi</taxon>
        <taxon>Dikarya</taxon>
        <taxon>Basidiomycota</taxon>
        <taxon>Pucciniomycotina</taxon>
        <taxon>Pucciniomycetes</taxon>
        <taxon>Pucciniales</taxon>
        <taxon>Sphaerophragmiaceae</taxon>
        <taxon>Austropuccinia</taxon>
    </lineage>
</organism>
<sequence length="101" mass="11556">MKAITTRTKIGRDWYKPPIDNKTNGKPISKYKAKKPEERAPPKFHKSGSTSHLTNTCPKKTVINEIELDETQDTKEKNEVTVHESHSEPSEKEELPEELSI</sequence>
<feature type="compositionally biased region" description="Basic and acidic residues" evidence="1">
    <location>
        <begin position="72"/>
        <end position="93"/>
    </location>
</feature>
<evidence type="ECO:0000313" key="2">
    <source>
        <dbReference type="EMBL" id="MBW0552036.1"/>
    </source>
</evidence>
<gene>
    <name evidence="2" type="ORF">O181_091751</name>
</gene>
<accession>A0A9Q3P9Y7</accession>
<evidence type="ECO:0000256" key="1">
    <source>
        <dbReference type="SAM" id="MobiDB-lite"/>
    </source>
</evidence>
<evidence type="ECO:0000313" key="3">
    <source>
        <dbReference type="Proteomes" id="UP000765509"/>
    </source>
</evidence>
<dbReference type="AlphaFoldDB" id="A0A9Q3P9Y7"/>
<name>A0A9Q3P9Y7_9BASI</name>
<proteinExistence type="predicted"/>